<evidence type="ECO:0000313" key="2">
    <source>
        <dbReference type="Proteomes" id="UP000193749"/>
    </source>
</evidence>
<dbReference type="InterPro" id="IPR010351">
    <property type="entry name" value="DUF943"/>
</dbReference>
<accession>A0A1X1EPE3</accession>
<dbReference type="AlphaFoldDB" id="A0A1X1EPE3"/>
<organism evidence="1 2">
    <name type="scientific">Pantoea cypripedii</name>
    <name type="common">Pectobacterium cypripedii</name>
    <name type="synonym">Erwinia cypripedii</name>
    <dbReference type="NCBI Taxonomy" id="55209"/>
    <lineage>
        <taxon>Bacteria</taxon>
        <taxon>Pseudomonadati</taxon>
        <taxon>Pseudomonadota</taxon>
        <taxon>Gammaproteobacteria</taxon>
        <taxon>Enterobacterales</taxon>
        <taxon>Erwiniaceae</taxon>
        <taxon>Pantoea</taxon>
    </lineage>
</organism>
<evidence type="ECO:0000313" key="1">
    <source>
        <dbReference type="EMBL" id="ORM91879.1"/>
    </source>
</evidence>
<keyword evidence="2" id="KW-1185">Reference proteome</keyword>
<dbReference type="OrthoDB" id="6519293at2"/>
<dbReference type="EMBL" id="MLJI01000001">
    <property type="protein sequence ID" value="ORM91879.1"/>
    <property type="molecule type" value="Genomic_DNA"/>
</dbReference>
<evidence type="ECO:0008006" key="3">
    <source>
        <dbReference type="Google" id="ProtNLM"/>
    </source>
</evidence>
<proteinExistence type="predicted"/>
<comment type="caution">
    <text evidence="1">The sequence shown here is derived from an EMBL/GenBank/DDBJ whole genome shotgun (WGS) entry which is preliminary data.</text>
</comment>
<protein>
    <recommendedName>
        <fullName evidence="3">DUF943 domain-containing protein</fullName>
    </recommendedName>
</protein>
<sequence length="148" mass="17173">MRRRFFLLAGVAAAIAGFLLYLNNRDVSIMGGHHNQYTAEILVDHLPLSEAASIQWWMKNQREIRSKYQIVPEDEGGPRLISIFAFGDGYKELGKEDRLCFDDVQPPKNCIDKKRLMAVYFTRDGMTQFRFDYSTYQLTDDGRIIKVK</sequence>
<dbReference type="STRING" id="55209.HA50_00325"/>
<name>A0A1X1EPE3_PANCY</name>
<dbReference type="Proteomes" id="UP000193749">
    <property type="component" value="Unassembled WGS sequence"/>
</dbReference>
<dbReference type="Pfam" id="PF06092">
    <property type="entry name" value="DUF943"/>
    <property type="match status" value="1"/>
</dbReference>
<reference evidence="1 2" key="1">
    <citation type="journal article" date="2017" name="Antonie Van Leeuwenhoek">
        <title>Phylogenomic resolution of the bacterial genus Pantoea and its relationship with Erwinia and Tatumella.</title>
        <authorList>
            <person name="Palmer M."/>
            <person name="Steenkamp E.T."/>
            <person name="Coetzee M.P."/>
            <person name="Chan W.Y."/>
            <person name="van Zyl E."/>
            <person name="De Maayer P."/>
            <person name="Coutinho T.A."/>
            <person name="Blom J."/>
            <person name="Smits T.H."/>
            <person name="Duffy B."/>
            <person name="Venter S.N."/>
        </authorList>
    </citation>
    <scope>NUCLEOTIDE SEQUENCE [LARGE SCALE GENOMIC DNA]</scope>
    <source>
        <strain evidence="1 2">LMG 2657</strain>
    </source>
</reference>
<dbReference type="RefSeq" id="WP_084871667.1">
    <property type="nucleotide sequence ID" value="NZ_JAGGMY010000001.1"/>
</dbReference>
<gene>
    <name evidence="1" type="ORF">HA50_00325</name>
</gene>